<feature type="region of interest" description="Disordered" evidence="10">
    <location>
        <begin position="1"/>
        <end position="58"/>
    </location>
</feature>
<evidence type="ECO:0000256" key="4">
    <source>
        <dbReference type="ARBA" id="ARBA00022603"/>
    </source>
</evidence>
<evidence type="ECO:0000313" key="12">
    <source>
        <dbReference type="EMBL" id="KAJ8605456.1"/>
    </source>
</evidence>
<evidence type="ECO:0000256" key="3">
    <source>
        <dbReference type="ARBA" id="ARBA00022517"/>
    </source>
</evidence>
<feature type="active site" description="Nucleophile" evidence="9">
    <location>
        <position position="334"/>
    </location>
</feature>
<dbReference type="PANTHER" id="PTHR22807">
    <property type="entry name" value="NOP2 YEAST -RELATED NOL1/NOP2/FMU SUN DOMAIN-CONTAINING"/>
    <property type="match status" value="1"/>
</dbReference>
<dbReference type="GO" id="GO:0009383">
    <property type="term" value="F:rRNA (cytosine-C5-)-methyltransferase activity"/>
    <property type="evidence" value="ECO:0007669"/>
    <property type="project" value="TreeGrafter"/>
</dbReference>
<dbReference type="Gene3D" id="3.30.70.1170">
    <property type="entry name" value="Sun protein, domain 3"/>
    <property type="match status" value="1"/>
</dbReference>
<keyword evidence="6 9" id="KW-0949">S-adenosyl-L-methionine</keyword>
<dbReference type="InterPro" id="IPR029063">
    <property type="entry name" value="SAM-dependent_MTases_sf"/>
</dbReference>
<feature type="domain" description="SAM-dependent MTase RsmB/NOP-type" evidence="11">
    <location>
        <begin position="121"/>
        <end position="403"/>
    </location>
</feature>
<keyword evidence="13" id="KW-1185">Reference proteome</keyword>
<evidence type="ECO:0000256" key="2">
    <source>
        <dbReference type="ARBA" id="ARBA00007494"/>
    </source>
</evidence>
<dbReference type="GO" id="GO:0070475">
    <property type="term" value="P:rRNA base methylation"/>
    <property type="evidence" value="ECO:0007669"/>
    <property type="project" value="TreeGrafter"/>
</dbReference>
<dbReference type="PRINTS" id="PR02008">
    <property type="entry name" value="RCMTFAMILY"/>
</dbReference>
<name>A0AAD7UIN8_9STRA</name>
<dbReference type="Gene3D" id="3.40.50.150">
    <property type="entry name" value="Vaccinia Virus protein VP39"/>
    <property type="match status" value="1"/>
</dbReference>
<evidence type="ECO:0000259" key="11">
    <source>
        <dbReference type="PROSITE" id="PS51686"/>
    </source>
</evidence>
<gene>
    <name evidence="12" type="ORF">CTAYLR_003310</name>
</gene>
<dbReference type="EMBL" id="JAQMWT010000315">
    <property type="protein sequence ID" value="KAJ8605456.1"/>
    <property type="molecule type" value="Genomic_DNA"/>
</dbReference>
<dbReference type="CDD" id="cd02440">
    <property type="entry name" value="AdoMet_MTases"/>
    <property type="match status" value="1"/>
</dbReference>
<keyword evidence="3" id="KW-0690">Ribosome biogenesis</keyword>
<dbReference type="GO" id="GO:0000470">
    <property type="term" value="P:maturation of LSU-rRNA"/>
    <property type="evidence" value="ECO:0007669"/>
    <property type="project" value="TreeGrafter"/>
</dbReference>
<feature type="compositionally biased region" description="Basic residues" evidence="10">
    <location>
        <begin position="623"/>
        <end position="632"/>
    </location>
</feature>
<dbReference type="InterPro" id="IPR011023">
    <property type="entry name" value="Nop2p"/>
</dbReference>
<evidence type="ECO:0000256" key="5">
    <source>
        <dbReference type="ARBA" id="ARBA00022679"/>
    </source>
</evidence>
<dbReference type="Pfam" id="PF01189">
    <property type="entry name" value="Methyltr_RsmB-F"/>
    <property type="match status" value="1"/>
</dbReference>
<dbReference type="PROSITE" id="PS01153">
    <property type="entry name" value="NOL1_NOP2_SUN"/>
    <property type="match status" value="1"/>
</dbReference>
<protein>
    <recommendedName>
        <fullName evidence="11">SAM-dependent MTase RsmB/NOP-type domain-containing protein</fullName>
    </recommendedName>
</protein>
<dbReference type="InterPro" id="IPR049560">
    <property type="entry name" value="MeTrfase_RsmB-F_NOP2_cat"/>
</dbReference>
<evidence type="ECO:0000256" key="7">
    <source>
        <dbReference type="ARBA" id="ARBA00022884"/>
    </source>
</evidence>
<comment type="similarity">
    <text evidence="2 9">Belongs to the class I-like SAM-binding methyltransferase superfamily. RsmB/NOP family.</text>
</comment>
<feature type="binding site" evidence="9">
    <location>
        <position position="237"/>
    </location>
    <ligand>
        <name>S-adenosyl-L-methionine</name>
        <dbReference type="ChEBI" id="CHEBI:59789"/>
    </ligand>
</feature>
<feature type="region of interest" description="Disordered" evidence="10">
    <location>
        <begin position="404"/>
        <end position="494"/>
    </location>
</feature>
<dbReference type="SUPFAM" id="SSF53335">
    <property type="entry name" value="S-adenosyl-L-methionine-dependent methyltransferases"/>
    <property type="match status" value="1"/>
</dbReference>
<dbReference type="InterPro" id="IPR023267">
    <property type="entry name" value="RCMT"/>
</dbReference>
<accession>A0AAD7UIN8</accession>
<dbReference type="InterPro" id="IPR054728">
    <property type="entry name" value="RsmB-like_ferredoxin"/>
</dbReference>
<evidence type="ECO:0000256" key="9">
    <source>
        <dbReference type="PROSITE-ProRule" id="PRU01023"/>
    </source>
</evidence>
<dbReference type="PANTHER" id="PTHR22807:SF30">
    <property type="entry name" value="28S RRNA (CYTOSINE(4447)-C(5))-METHYLTRANSFERASE-RELATED"/>
    <property type="match status" value="1"/>
</dbReference>
<dbReference type="PROSITE" id="PS51686">
    <property type="entry name" value="SAM_MT_RSMB_NOP"/>
    <property type="match status" value="1"/>
</dbReference>
<evidence type="ECO:0000256" key="8">
    <source>
        <dbReference type="ARBA" id="ARBA00023242"/>
    </source>
</evidence>
<evidence type="ECO:0000256" key="10">
    <source>
        <dbReference type="SAM" id="MobiDB-lite"/>
    </source>
</evidence>
<feature type="compositionally biased region" description="Low complexity" evidence="10">
    <location>
        <begin position="1"/>
        <end position="11"/>
    </location>
</feature>
<dbReference type="GO" id="GO:0003723">
    <property type="term" value="F:RNA binding"/>
    <property type="evidence" value="ECO:0007669"/>
    <property type="project" value="UniProtKB-UniRule"/>
</dbReference>
<dbReference type="Pfam" id="PF22458">
    <property type="entry name" value="RsmF-B_ferredox"/>
    <property type="match status" value="1"/>
</dbReference>
<dbReference type="GO" id="GO:0005730">
    <property type="term" value="C:nucleolus"/>
    <property type="evidence" value="ECO:0007669"/>
    <property type="project" value="UniProtKB-SubCell"/>
</dbReference>
<feature type="compositionally biased region" description="Acidic residues" evidence="10">
    <location>
        <begin position="14"/>
        <end position="39"/>
    </location>
</feature>
<keyword evidence="5 9" id="KW-0808">Transferase</keyword>
<feature type="compositionally biased region" description="Basic residues" evidence="10">
    <location>
        <begin position="472"/>
        <end position="483"/>
    </location>
</feature>
<feature type="region of interest" description="Disordered" evidence="10">
    <location>
        <begin position="561"/>
        <end position="632"/>
    </location>
</feature>
<dbReference type="PRINTS" id="PR02012">
    <property type="entry name" value="RCMTNOP2"/>
</dbReference>
<keyword evidence="7 9" id="KW-0694">RNA-binding</keyword>
<organism evidence="12 13">
    <name type="scientific">Chrysophaeum taylorii</name>
    <dbReference type="NCBI Taxonomy" id="2483200"/>
    <lineage>
        <taxon>Eukaryota</taxon>
        <taxon>Sar</taxon>
        <taxon>Stramenopiles</taxon>
        <taxon>Ochrophyta</taxon>
        <taxon>Pelagophyceae</taxon>
        <taxon>Pelagomonadales</taxon>
        <taxon>Pelagomonadaceae</taxon>
        <taxon>Chrysophaeum</taxon>
    </lineage>
</organism>
<dbReference type="Proteomes" id="UP001230188">
    <property type="component" value="Unassembled WGS sequence"/>
</dbReference>
<keyword evidence="4 9" id="KW-0489">Methyltransferase</keyword>
<reference evidence="12" key="1">
    <citation type="submission" date="2023-01" db="EMBL/GenBank/DDBJ databases">
        <title>Metagenome sequencing of chrysophaentin producing Chrysophaeum taylorii.</title>
        <authorList>
            <person name="Davison J."/>
            <person name="Bewley C."/>
        </authorList>
    </citation>
    <scope>NUCLEOTIDE SEQUENCE</scope>
    <source>
        <strain evidence="12">NIES-1699</strain>
    </source>
</reference>
<feature type="binding site" evidence="9">
    <location>
        <position position="264"/>
    </location>
    <ligand>
        <name>S-adenosyl-L-methionine</name>
        <dbReference type="ChEBI" id="CHEBI:59789"/>
    </ligand>
</feature>
<dbReference type="InterPro" id="IPR018314">
    <property type="entry name" value="RsmB/NOL1/NOP2-like_CS"/>
</dbReference>
<feature type="compositionally biased region" description="Basic residues" evidence="10">
    <location>
        <begin position="576"/>
        <end position="591"/>
    </location>
</feature>
<evidence type="ECO:0000313" key="13">
    <source>
        <dbReference type="Proteomes" id="UP001230188"/>
    </source>
</evidence>
<feature type="binding site" evidence="9">
    <location>
        <position position="281"/>
    </location>
    <ligand>
        <name>S-adenosyl-L-methionine</name>
        <dbReference type="ChEBI" id="CHEBI:59789"/>
    </ligand>
</feature>
<comment type="caution">
    <text evidence="12">The sequence shown here is derived from an EMBL/GenBank/DDBJ whole genome shotgun (WGS) entry which is preliminary data.</text>
</comment>
<evidence type="ECO:0000256" key="1">
    <source>
        <dbReference type="ARBA" id="ARBA00004604"/>
    </source>
</evidence>
<dbReference type="InterPro" id="IPR023273">
    <property type="entry name" value="RCMT_NOP2"/>
</dbReference>
<dbReference type="NCBIfam" id="TIGR00446">
    <property type="entry name" value="nop2p"/>
    <property type="match status" value="1"/>
</dbReference>
<proteinExistence type="inferred from homology"/>
<dbReference type="AlphaFoldDB" id="A0AAD7UIN8"/>
<feature type="binding site" evidence="9">
    <location>
        <begin position="213"/>
        <end position="219"/>
    </location>
    <ligand>
        <name>S-adenosyl-L-methionine</name>
        <dbReference type="ChEBI" id="CHEBI:59789"/>
    </ligand>
</feature>
<feature type="compositionally biased region" description="Basic and acidic residues" evidence="10">
    <location>
        <begin position="409"/>
        <end position="424"/>
    </location>
</feature>
<evidence type="ECO:0000256" key="6">
    <source>
        <dbReference type="ARBA" id="ARBA00022691"/>
    </source>
</evidence>
<dbReference type="InterPro" id="IPR001678">
    <property type="entry name" value="MeTrfase_RsmB-F_NOP2_dom"/>
</dbReference>
<comment type="subcellular location">
    <subcellularLocation>
        <location evidence="1">Nucleus</location>
        <location evidence="1">Nucleolus</location>
    </subcellularLocation>
</comment>
<feature type="compositionally biased region" description="Basic and acidic residues" evidence="10">
    <location>
        <begin position="602"/>
        <end position="615"/>
    </location>
</feature>
<sequence>MATTTTTTKRTLLLEEDDQEEEEEDGDDLGPLAEDQDEDLDHHHHQDDDDEGNLRNPGEVLRRITKTVRILGSFRELREGNRPRAEYLSQLSADLSEYFGILEELVELFLRMFSPTECLEFLQASDKPRPVVIRANTLKTKRKDLLAALSKRGVRCEPVARWSNVGIKISESEVPVGATPEYLAGHYMLQSAASLCPVIALDPQPNERILDVAAAPGGKTTYIAQLMRNAGTIVANDLKKDRHKATVANLHRLGVTNAIACVGDGRTIPGTIGGFDRVLLDAPCTGLGVMSRDPSIKGARTLADVTKLSHLQRQLIVAALDALKPGGILVYSTCSVSVEENEAVVQYALDARHCALLPCLDHATPAFQRYHRNRFHPSMGLARRFYPHTHNMDGFFVAKLKKTSNGRRAPPEEEVHSEEPSLNDKKKRKSKEEDEDSFRNNNKKKMMMRDDEEEEEEDLSKKKTMEEPSAVNKKKKPMMAKRKTNSDVKKQPAETAVAETAVAETAVAETAVAETAVAETAVAETAVAETAVAETAVAETAVAETAVAETAVAETAVAETAVASKKKKEEEEHSVNKKKKTMRMMMTKRKNNNVPAKTAVASKKEVEVEGCEKKPPRTATPSLKRRKFSSHS</sequence>
<keyword evidence="8" id="KW-0539">Nucleus</keyword>